<reference evidence="2" key="2">
    <citation type="journal article" date="2024" name="Plant">
        <title>Genomic evolution and insights into agronomic trait innovations of Sesamum species.</title>
        <authorList>
            <person name="Miao H."/>
            <person name="Wang L."/>
            <person name="Qu L."/>
            <person name="Liu H."/>
            <person name="Sun Y."/>
            <person name="Le M."/>
            <person name="Wang Q."/>
            <person name="Wei S."/>
            <person name="Zheng Y."/>
            <person name="Lin W."/>
            <person name="Duan Y."/>
            <person name="Cao H."/>
            <person name="Xiong S."/>
            <person name="Wang X."/>
            <person name="Wei L."/>
            <person name="Li C."/>
            <person name="Ma Q."/>
            <person name="Ju M."/>
            <person name="Zhao R."/>
            <person name="Li G."/>
            <person name="Mu C."/>
            <person name="Tian Q."/>
            <person name="Mei H."/>
            <person name="Zhang T."/>
            <person name="Gao T."/>
            <person name="Zhang H."/>
        </authorList>
    </citation>
    <scope>NUCLEOTIDE SEQUENCE</scope>
    <source>
        <strain evidence="2">KEN1</strain>
    </source>
</reference>
<sequence length="252" mass="28543">MEAKAKALWLAEGDKNTAFFHAKANERKIRKEVRPLRDDKGLLISDLSKIRDIVQQYFGVIFRSTRPSESVICEAVESMEGRVTIAVNESLLRPFVEDEITIALKHMHPLKSPGPDGMPPLFYQKYWSIISPSVSSRVSDVLNKFSLDPLINFTHIVLIPKCPNLDNMSQFRPISLCNVVYKLISKVLANRLKPFLESIISSSQSAFIPGRLITDNVLVAYEINHYLSHKRQGKVGFASLKLDISKAYDRVE</sequence>
<dbReference type="CDD" id="cd01650">
    <property type="entry name" value="RT_nLTR_like"/>
    <property type="match status" value="1"/>
</dbReference>
<reference evidence="2" key="1">
    <citation type="submission" date="2020-06" db="EMBL/GenBank/DDBJ databases">
        <authorList>
            <person name="Li T."/>
            <person name="Hu X."/>
            <person name="Zhang T."/>
            <person name="Song X."/>
            <person name="Zhang H."/>
            <person name="Dai N."/>
            <person name="Sheng W."/>
            <person name="Hou X."/>
            <person name="Wei L."/>
        </authorList>
    </citation>
    <scope>NUCLEOTIDE SEQUENCE</scope>
    <source>
        <strain evidence="2">KEN1</strain>
        <tissue evidence="2">Leaf</tissue>
    </source>
</reference>
<evidence type="ECO:0000313" key="2">
    <source>
        <dbReference type="EMBL" id="KAL0463002.1"/>
    </source>
</evidence>
<dbReference type="Pfam" id="PF00078">
    <property type="entry name" value="RVT_1"/>
    <property type="match status" value="1"/>
</dbReference>
<name>A0AAW2YB13_9LAMI</name>
<dbReference type="AlphaFoldDB" id="A0AAW2YB13"/>
<dbReference type="InterPro" id="IPR043502">
    <property type="entry name" value="DNA/RNA_pol_sf"/>
</dbReference>
<dbReference type="PANTHER" id="PTHR46890:SF48">
    <property type="entry name" value="RNA-DIRECTED DNA POLYMERASE"/>
    <property type="match status" value="1"/>
</dbReference>
<proteinExistence type="predicted"/>
<dbReference type="PANTHER" id="PTHR46890">
    <property type="entry name" value="NON-LTR RETROLELEMENT REVERSE TRANSCRIPTASE-LIKE PROTEIN-RELATED"/>
    <property type="match status" value="1"/>
</dbReference>
<protein>
    <submittedName>
        <fullName evidence="2">Retrovirus-related Pol polyprotein from type-1 retrotransposable element R2</fullName>
    </submittedName>
</protein>
<dbReference type="EMBL" id="JACGWN010000001">
    <property type="protein sequence ID" value="KAL0463002.1"/>
    <property type="molecule type" value="Genomic_DNA"/>
</dbReference>
<dbReference type="SUPFAM" id="SSF56672">
    <property type="entry name" value="DNA/RNA polymerases"/>
    <property type="match status" value="1"/>
</dbReference>
<feature type="domain" description="Reverse transcriptase" evidence="1">
    <location>
        <begin position="163"/>
        <end position="252"/>
    </location>
</feature>
<comment type="caution">
    <text evidence="2">The sequence shown here is derived from an EMBL/GenBank/DDBJ whole genome shotgun (WGS) entry which is preliminary data.</text>
</comment>
<evidence type="ECO:0000259" key="1">
    <source>
        <dbReference type="Pfam" id="PF00078"/>
    </source>
</evidence>
<gene>
    <name evidence="2" type="ORF">Slati_0187800</name>
</gene>
<dbReference type="InterPro" id="IPR000477">
    <property type="entry name" value="RT_dom"/>
</dbReference>
<dbReference type="InterPro" id="IPR052343">
    <property type="entry name" value="Retrotransposon-Effector_Assoc"/>
</dbReference>
<organism evidence="2">
    <name type="scientific">Sesamum latifolium</name>
    <dbReference type="NCBI Taxonomy" id="2727402"/>
    <lineage>
        <taxon>Eukaryota</taxon>
        <taxon>Viridiplantae</taxon>
        <taxon>Streptophyta</taxon>
        <taxon>Embryophyta</taxon>
        <taxon>Tracheophyta</taxon>
        <taxon>Spermatophyta</taxon>
        <taxon>Magnoliopsida</taxon>
        <taxon>eudicotyledons</taxon>
        <taxon>Gunneridae</taxon>
        <taxon>Pentapetalae</taxon>
        <taxon>asterids</taxon>
        <taxon>lamiids</taxon>
        <taxon>Lamiales</taxon>
        <taxon>Pedaliaceae</taxon>
        <taxon>Sesamum</taxon>
    </lineage>
</organism>
<accession>A0AAW2YB13</accession>